<feature type="region of interest" description="Disordered" evidence="1">
    <location>
        <begin position="281"/>
        <end position="401"/>
    </location>
</feature>
<dbReference type="GO" id="GO:0051301">
    <property type="term" value="P:cell division"/>
    <property type="evidence" value="ECO:0007669"/>
    <property type="project" value="InterPro"/>
</dbReference>
<dbReference type="GeneID" id="63687085"/>
<dbReference type="RefSeq" id="XP_040632022.1">
    <property type="nucleotide sequence ID" value="XM_040772023.1"/>
</dbReference>
<feature type="region of interest" description="Disordered" evidence="1">
    <location>
        <begin position="1"/>
        <end position="47"/>
    </location>
</feature>
<dbReference type="PANTHER" id="PTHR14778:SF2">
    <property type="entry name" value="KINETOCHORE-ASSOCIATED PROTEIN DSN1 HOMOLOG"/>
    <property type="match status" value="1"/>
</dbReference>
<evidence type="ECO:0000256" key="1">
    <source>
        <dbReference type="SAM" id="MobiDB-lite"/>
    </source>
</evidence>
<dbReference type="OMA" id="DVRQMQS"/>
<feature type="compositionally biased region" description="Basic and acidic residues" evidence="1">
    <location>
        <begin position="347"/>
        <end position="376"/>
    </location>
</feature>
<dbReference type="PANTHER" id="PTHR14778">
    <property type="entry name" value="KINETOCHORE-ASSOCIATED PROTEIN DSN1 HOMOLOG"/>
    <property type="match status" value="1"/>
</dbReference>
<sequence length="401" mass="44464">MQPLPVRDTPMISKNRELRKATQERRRSSMGMRGRRISSGLGDEPSFPHANLPHDIFYKHIHYDPEVPPAGRMRTLLQWCTYRAAQLETTPAADVQTIKRGKKADVTLTADLPTLSPDAVKLVKDIQEDVFRMIATNQVDTSTFSARPVGQGGEKLKVNEQNERNRERDAADQAYFEQCKQEELSWTSLIQSYNTIQTTVLKSIQSRMADPASQSPQTLNVAQLGESSRPAAQAATAELEESGQGETELEAKLAALQLKVDTLHQSAHVLSQLAHRAERHLSSHQVTLRSRHQARSAPLPPLTAPSTLSSANPNAPLSGLLSAVRPDRRDTMAEGQDDPQLLLKALASKDVERQRKEEAGDDEAERRREGMADRRVTAVPPTPRRQPGTPGRRTTPGRSRG</sequence>
<feature type="region of interest" description="Disordered" evidence="1">
    <location>
        <begin position="144"/>
        <end position="171"/>
    </location>
</feature>
<name>M5GGA1_DACPD</name>
<feature type="region of interest" description="Disordered" evidence="1">
    <location>
        <begin position="225"/>
        <end position="246"/>
    </location>
</feature>
<dbReference type="Pfam" id="PF08202">
    <property type="entry name" value="MIS13"/>
    <property type="match status" value="1"/>
</dbReference>
<organism evidence="2 3">
    <name type="scientific">Dacryopinax primogenitus (strain DJM 731)</name>
    <name type="common">Brown rot fungus</name>
    <dbReference type="NCBI Taxonomy" id="1858805"/>
    <lineage>
        <taxon>Eukaryota</taxon>
        <taxon>Fungi</taxon>
        <taxon>Dikarya</taxon>
        <taxon>Basidiomycota</taxon>
        <taxon>Agaricomycotina</taxon>
        <taxon>Dacrymycetes</taxon>
        <taxon>Dacrymycetales</taxon>
        <taxon>Dacrymycetaceae</taxon>
        <taxon>Dacryopinax</taxon>
    </lineage>
</organism>
<dbReference type="GO" id="GO:0000444">
    <property type="term" value="C:MIS12/MIND type complex"/>
    <property type="evidence" value="ECO:0007669"/>
    <property type="project" value="InterPro"/>
</dbReference>
<dbReference type="GO" id="GO:0007059">
    <property type="term" value="P:chromosome segregation"/>
    <property type="evidence" value="ECO:0007669"/>
    <property type="project" value="InterPro"/>
</dbReference>
<feature type="compositionally biased region" description="Low complexity" evidence="1">
    <location>
        <begin position="385"/>
        <end position="401"/>
    </location>
</feature>
<reference evidence="2 3" key="1">
    <citation type="journal article" date="2012" name="Science">
        <title>The Paleozoic origin of enzymatic lignin decomposition reconstructed from 31 fungal genomes.</title>
        <authorList>
            <person name="Floudas D."/>
            <person name="Binder M."/>
            <person name="Riley R."/>
            <person name="Barry K."/>
            <person name="Blanchette R.A."/>
            <person name="Henrissat B."/>
            <person name="Martinez A.T."/>
            <person name="Otillar R."/>
            <person name="Spatafora J.W."/>
            <person name="Yadav J.S."/>
            <person name="Aerts A."/>
            <person name="Benoit I."/>
            <person name="Boyd A."/>
            <person name="Carlson A."/>
            <person name="Copeland A."/>
            <person name="Coutinho P.M."/>
            <person name="de Vries R.P."/>
            <person name="Ferreira P."/>
            <person name="Findley K."/>
            <person name="Foster B."/>
            <person name="Gaskell J."/>
            <person name="Glotzer D."/>
            <person name="Gorecki P."/>
            <person name="Heitman J."/>
            <person name="Hesse C."/>
            <person name="Hori C."/>
            <person name="Igarashi K."/>
            <person name="Jurgens J.A."/>
            <person name="Kallen N."/>
            <person name="Kersten P."/>
            <person name="Kohler A."/>
            <person name="Kuees U."/>
            <person name="Kumar T.K.A."/>
            <person name="Kuo A."/>
            <person name="LaButti K."/>
            <person name="Larrondo L.F."/>
            <person name="Lindquist E."/>
            <person name="Ling A."/>
            <person name="Lombard V."/>
            <person name="Lucas S."/>
            <person name="Lundell T."/>
            <person name="Martin R."/>
            <person name="McLaughlin D.J."/>
            <person name="Morgenstern I."/>
            <person name="Morin E."/>
            <person name="Murat C."/>
            <person name="Nagy L.G."/>
            <person name="Nolan M."/>
            <person name="Ohm R.A."/>
            <person name="Patyshakuliyeva A."/>
            <person name="Rokas A."/>
            <person name="Ruiz-Duenas F.J."/>
            <person name="Sabat G."/>
            <person name="Salamov A."/>
            <person name="Samejima M."/>
            <person name="Schmutz J."/>
            <person name="Slot J.C."/>
            <person name="St John F."/>
            <person name="Stenlid J."/>
            <person name="Sun H."/>
            <person name="Sun S."/>
            <person name="Syed K."/>
            <person name="Tsang A."/>
            <person name="Wiebenga A."/>
            <person name="Young D."/>
            <person name="Pisabarro A."/>
            <person name="Eastwood D.C."/>
            <person name="Martin F."/>
            <person name="Cullen D."/>
            <person name="Grigoriev I.V."/>
            <person name="Hibbett D.S."/>
        </authorList>
    </citation>
    <scope>NUCLEOTIDE SEQUENCE [LARGE SCALE GENOMIC DNA]</scope>
    <source>
        <strain evidence="2 3">DJM-731 SS1</strain>
    </source>
</reference>
<evidence type="ECO:0000313" key="3">
    <source>
        <dbReference type="Proteomes" id="UP000030653"/>
    </source>
</evidence>
<feature type="compositionally biased region" description="Low complexity" evidence="1">
    <location>
        <begin position="29"/>
        <end position="42"/>
    </location>
</feature>
<evidence type="ECO:0000313" key="2">
    <source>
        <dbReference type="EMBL" id="EJU05128.1"/>
    </source>
</evidence>
<dbReference type="OrthoDB" id="3364649at2759"/>
<evidence type="ECO:0008006" key="4">
    <source>
        <dbReference type="Google" id="ProtNLM"/>
    </source>
</evidence>
<feature type="compositionally biased region" description="Basic and acidic residues" evidence="1">
    <location>
        <begin position="14"/>
        <end position="27"/>
    </location>
</feature>
<keyword evidence="3" id="KW-1185">Reference proteome</keyword>
<protein>
    <recommendedName>
        <fullName evidence="4">Mis12-domain-containing protein</fullName>
    </recommendedName>
</protein>
<proteinExistence type="predicted"/>
<dbReference type="AlphaFoldDB" id="M5GGA1"/>
<dbReference type="InterPro" id="IPR013218">
    <property type="entry name" value="Dsn1/Mis13"/>
</dbReference>
<dbReference type="HOGENOM" id="CLU_019461_0_0_1"/>
<dbReference type="Proteomes" id="UP000030653">
    <property type="component" value="Unassembled WGS sequence"/>
</dbReference>
<accession>M5GGA1</accession>
<dbReference type="STRING" id="1858805.M5GGA1"/>
<feature type="compositionally biased region" description="Basic and acidic residues" evidence="1">
    <location>
        <begin position="154"/>
        <end position="171"/>
    </location>
</feature>
<gene>
    <name evidence="2" type="ORF">DACRYDRAFT_20665</name>
</gene>
<dbReference type="EMBL" id="JH795857">
    <property type="protein sequence ID" value="EJU05128.1"/>
    <property type="molecule type" value="Genomic_DNA"/>
</dbReference>